<proteinExistence type="predicted"/>
<evidence type="ECO:0000256" key="1">
    <source>
        <dbReference type="SAM" id="MobiDB-lite"/>
    </source>
</evidence>
<dbReference type="Proteomes" id="UP000254571">
    <property type="component" value="Unassembled WGS sequence"/>
</dbReference>
<dbReference type="EMBL" id="UGMX01000002">
    <property type="protein sequence ID" value="STW04574.1"/>
    <property type="molecule type" value="Genomic_DNA"/>
</dbReference>
<sequence length="126" mass="13812">MVLGLGNTDKAVHDAPDGTKQTDERGNRADGRQITVAAPHVTTHRRHATLQSKTGTLFNAFVIFRTCGQLQLVLRFVDQLGSQAFRLERVSDIAGLVERACFGNQLLFTLEATLAGQDLCAFAEKR</sequence>
<name>A0A7H4NWK9_9ENTR</name>
<comment type="caution">
    <text evidence="2">The sequence shown here is derived from an EMBL/GenBank/DDBJ whole genome shotgun (WGS) entry which is preliminary data.</text>
</comment>
<evidence type="ECO:0000313" key="3">
    <source>
        <dbReference type="Proteomes" id="UP000254571"/>
    </source>
</evidence>
<reference evidence="2 3" key="1">
    <citation type="submission" date="2018-06" db="EMBL/GenBank/DDBJ databases">
        <authorList>
            <consortium name="Pathogen Informatics"/>
            <person name="Doyle S."/>
        </authorList>
    </citation>
    <scope>NUCLEOTIDE SEQUENCE [LARGE SCALE GENOMIC DNA]</scope>
    <source>
        <strain evidence="2 3">NCTC9149</strain>
    </source>
</reference>
<accession>A0A7H4NWK9</accession>
<organism evidence="2 3">
    <name type="scientific">Klebsiella grimontii</name>
    <dbReference type="NCBI Taxonomy" id="2058152"/>
    <lineage>
        <taxon>Bacteria</taxon>
        <taxon>Pseudomonadati</taxon>
        <taxon>Pseudomonadota</taxon>
        <taxon>Gammaproteobacteria</taxon>
        <taxon>Enterobacterales</taxon>
        <taxon>Enterobacteriaceae</taxon>
        <taxon>Klebsiella/Raoultella group</taxon>
        <taxon>Klebsiella</taxon>
    </lineage>
</organism>
<evidence type="ECO:0000313" key="2">
    <source>
        <dbReference type="EMBL" id="STW04574.1"/>
    </source>
</evidence>
<feature type="compositionally biased region" description="Basic and acidic residues" evidence="1">
    <location>
        <begin position="10"/>
        <end position="30"/>
    </location>
</feature>
<feature type="region of interest" description="Disordered" evidence="1">
    <location>
        <begin position="1"/>
        <end position="30"/>
    </location>
</feature>
<dbReference type="AlphaFoldDB" id="A0A7H4NWK9"/>
<gene>
    <name evidence="2" type="ORF">NCTC9149_00925</name>
</gene>
<protein>
    <submittedName>
        <fullName evidence="2">Uncharacterized protein</fullName>
    </submittedName>
</protein>